<feature type="compositionally biased region" description="Low complexity" evidence="1">
    <location>
        <begin position="118"/>
        <end position="127"/>
    </location>
</feature>
<protein>
    <recommendedName>
        <fullName evidence="2">SAP domain-containing protein</fullName>
    </recommendedName>
</protein>
<feature type="compositionally biased region" description="Acidic residues" evidence="1">
    <location>
        <begin position="67"/>
        <end position="82"/>
    </location>
</feature>
<feature type="compositionally biased region" description="Basic residues" evidence="1">
    <location>
        <begin position="108"/>
        <end position="117"/>
    </location>
</feature>
<feature type="compositionally biased region" description="Gly residues" evidence="1">
    <location>
        <begin position="255"/>
        <end position="273"/>
    </location>
</feature>
<feature type="region of interest" description="Disordered" evidence="1">
    <location>
        <begin position="42"/>
        <end position="213"/>
    </location>
</feature>
<dbReference type="AlphaFoldDB" id="A0A5A8CVN0"/>
<feature type="domain" description="SAP" evidence="2">
    <location>
        <begin position="8"/>
        <end position="42"/>
    </location>
</feature>
<proteinExistence type="predicted"/>
<feature type="compositionally biased region" description="Acidic residues" evidence="1">
    <location>
        <begin position="130"/>
        <end position="141"/>
    </location>
</feature>
<keyword evidence="4" id="KW-1185">Reference proteome</keyword>
<feature type="compositionally biased region" description="Low complexity" evidence="1">
    <location>
        <begin position="83"/>
        <end position="107"/>
    </location>
</feature>
<evidence type="ECO:0000313" key="3">
    <source>
        <dbReference type="EMBL" id="KAA0157106.1"/>
    </source>
</evidence>
<dbReference type="InterPro" id="IPR003034">
    <property type="entry name" value="SAP_dom"/>
</dbReference>
<comment type="caution">
    <text evidence="3">The sequence shown here is derived from an EMBL/GenBank/DDBJ whole genome shotgun (WGS) entry which is preliminary data.</text>
</comment>
<dbReference type="SMART" id="SM00513">
    <property type="entry name" value="SAP"/>
    <property type="match status" value="1"/>
</dbReference>
<dbReference type="Pfam" id="PF02037">
    <property type="entry name" value="SAP"/>
    <property type="match status" value="1"/>
</dbReference>
<accession>A0A5A8CVN0</accession>
<feature type="compositionally biased region" description="Basic residues" evidence="1">
    <location>
        <begin position="277"/>
        <end position="286"/>
    </location>
</feature>
<dbReference type="PROSITE" id="PS50800">
    <property type="entry name" value="SAP"/>
    <property type="match status" value="1"/>
</dbReference>
<reference evidence="3 4" key="1">
    <citation type="submission" date="2019-07" db="EMBL/GenBank/DDBJ databases">
        <title>Genomes of Cafeteria roenbergensis.</title>
        <authorList>
            <person name="Fischer M.G."/>
            <person name="Hackl T."/>
            <person name="Roman M."/>
        </authorList>
    </citation>
    <scope>NUCLEOTIDE SEQUENCE [LARGE SCALE GENOMIC DNA]</scope>
    <source>
        <strain evidence="3 4">BVI</strain>
    </source>
</reference>
<feature type="compositionally biased region" description="Basic and acidic residues" evidence="1">
    <location>
        <begin position="203"/>
        <end position="213"/>
    </location>
</feature>
<name>A0A5A8CVN0_CAFRO</name>
<gene>
    <name evidence="3" type="ORF">FNF29_00458</name>
</gene>
<dbReference type="InterPro" id="IPR036361">
    <property type="entry name" value="SAP_dom_sf"/>
</dbReference>
<dbReference type="EMBL" id="VLTN01000002">
    <property type="protein sequence ID" value="KAA0157106.1"/>
    <property type="molecule type" value="Genomic_DNA"/>
</dbReference>
<evidence type="ECO:0000313" key="4">
    <source>
        <dbReference type="Proteomes" id="UP000323011"/>
    </source>
</evidence>
<dbReference type="Proteomes" id="UP000323011">
    <property type="component" value="Unassembled WGS sequence"/>
</dbReference>
<feature type="region of interest" description="Disordered" evidence="1">
    <location>
        <begin position="247"/>
        <end position="286"/>
    </location>
</feature>
<evidence type="ECO:0000256" key="1">
    <source>
        <dbReference type="SAM" id="MobiDB-lite"/>
    </source>
</evidence>
<evidence type="ECO:0000259" key="2">
    <source>
        <dbReference type="PROSITE" id="PS50800"/>
    </source>
</evidence>
<dbReference type="Gene3D" id="1.10.720.30">
    <property type="entry name" value="SAP domain"/>
    <property type="match status" value="1"/>
</dbReference>
<sequence length="286" mass="29785">MGDEHANLLRLTKAQLVEACTAIGLPTDGRKADLAARLVAHGEAKEAEDKKPAARASAAKEDAFGPIEDDGGDDSDSPDDVPQDISFAAARQAAIAAEAAEAEATARLARKRRKRPRSSAAKAASKAAEGDDADSDDDLDDALLAAAAEGEHEEKAAAHEDGYSSEDSDEGAALGSKRMAGRAAPGSGKPVVLRARGMPKKTRGPERDDLGRHVVFGDRDDAAEAMAQANVANAAEFLQSHFYGGRLNRQTKPRVGGGRKLGAARGFGTGGDGAKQVRGKQGRRRK</sequence>
<organism evidence="3 4">
    <name type="scientific">Cafeteria roenbergensis</name>
    <name type="common">Marine flagellate</name>
    <dbReference type="NCBI Taxonomy" id="33653"/>
    <lineage>
        <taxon>Eukaryota</taxon>
        <taxon>Sar</taxon>
        <taxon>Stramenopiles</taxon>
        <taxon>Bigyra</taxon>
        <taxon>Opalozoa</taxon>
        <taxon>Bicosoecida</taxon>
        <taxon>Cafeteriaceae</taxon>
        <taxon>Cafeteria</taxon>
    </lineage>
</organism>
<feature type="compositionally biased region" description="Basic and acidic residues" evidence="1">
    <location>
        <begin position="42"/>
        <end position="63"/>
    </location>
</feature>
<feature type="compositionally biased region" description="Basic and acidic residues" evidence="1">
    <location>
        <begin position="149"/>
        <end position="162"/>
    </location>
</feature>